<evidence type="ECO:0000256" key="2">
    <source>
        <dbReference type="ARBA" id="ARBA00008657"/>
    </source>
</evidence>
<dbReference type="Proteomes" id="UP001164472">
    <property type="component" value="Chromosome"/>
</dbReference>
<protein>
    <recommendedName>
        <fullName evidence="3 6">Recombination-associated protein RdgC</fullName>
    </recommendedName>
</protein>
<dbReference type="GO" id="GO:0043590">
    <property type="term" value="C:bacterial nucleoid"/>
    <property type="evidence" value="ECO:0007669"/>
    <property type="project" value="TreeGrafter"/>
</dbReference>
<proteinExistence type="inferred from homology"/>
<dbReference type="PANTHER" id="PTHR38103">
    <property type="entry name" value="RECOMBINATION-ASSOCIATED PROTEIN RDGC"/>
    <property type="match status" value="1"/>
</dbReference>
<evidence type="ECO:0000313" key="7">
    <source>
        <dbReference type="EMBL" id="UZW75790.1"/>
    </source>
</evidence>
<reference evidence="7" key="1">
    <citation type="submission" date="2022-07" db="EMBL/GenBank/DDBJ databases">
        <title>Alkalimarinus sp. nov., isolated from gut of a Alitta virens.</title>
        <authorList>
            <person name="Yang A.I."/>
            <person name="Shin N.-R."/>
        </authorList>
    </citation>
    <scope>NUCLEOTIDE SEQUENCE</scope>
    <source>
        <strain evidence="7">FA028</strain>
    </source>
</reference>
<dbReference type="InterPro" id="IPR007476">
    <property type="entry name" value="RdgC"/>
</dbReference>
<dbReference type="GO" id="GO:0006310">
    <property type="term" value="P:DNA recombination"/>
    <property type="evidence" value="ECO:0007669"/>
    <property type="project" value="UniProtKB-UniRule"/>
</dbReference>
<evidence type="ECO:0000313" key="8">
    <source>
        <dbReference type="Proteomes" id="UP001164472"/>
    </source>
</evidence>
<keyword evidence="8" id="KW-1185">Reference proteome</keyword>
<keyword evidence="5 6" id="KW-0233">DNA recombination</keyword>
<dbReference type="HAMAP" id="MF_00194">
    <property type="entry name" value="RdgC"/>
    <property type="match status" value="1"/>
</dbReference>
<keyword evidence="4 6" id="KW-0963">Cytoplasm</keyword>
<accession>A0A9E8HK32</accession>
<dbReference type="GO" id="GO:0005737">
    <property type="term" value="C:cytoplasm"/>
    <property type="evidence" value="ECO:0007669"/>
    <property type="project" value="UniProtKB-UniRule"/>
</dbReference>
<dbReference type="GO" id="GO:0003690">
    <property type="term" value="F:double-stranded DNA binding"/>
    <property type="evidence" value="ECO:0007669"/>
    <property type="project" value="TreeGrafter"/>
</dbReference>
<dbReference type="NCBIfam" id="NF001464">
    <property type="entry name" value="PRK00321.1-5"/>
    <property type="match status" value="1"/>
</dbReference>
<comment type="similarity">
    <text evidence="2 6">Belongs to the RdgC family.</text>
</comment>
<dbReference type="Pfam" id="PF04381">
    <property type="entry name" value="RdgC"/>
    <property type="match status" value="1"/>
</dbReference>
<dbReference type="EMBL" id="CP101527">
    <property type="protein sequence ID" value="UZW75790.1"/>
    <property type="molecule type" value="Genomic_DNA"/>
</dbReference>
<evidence type="ECO:0000256" key="4">
    <source>
        <dbReference type="ARBA" id="ARBA00022490"/>
    </source>
</evidence>
<evidence type="ECO:0000256" key="5">
    <source>
        <dbReference type="ARBA" id="ARBA00023172"/>
    </source>
</evidence>
<name>A0A9E8HK32_9ALTE</name>
<organism evidence="7 8">
    <name type="scientific">Alkalimarinus sediminis</name>
    <dbReference type="NCBI Taxonomy" id="1632866"/>
    <lineage>
        <taxon>Bacteria</taxon>
        <taxon>Pseudomonadati</taxon>
        <taxon>Pseudomonadota</taxon>
        <taxon>Gammaproteobacteria</taxon>
        <taxon>Alteromonadales</taxon>
        <taxon>Alteromonadaceae</taxon>
        <taxon>Alkalimarinus</taxon>
    </lineage>
</organism>
<dbReference type="KEGG" id="asem:NNL22_04175"/>
<evidence type="ECO:0000256" key="6">
    <source>
        <dbReference type="HAMAP-Rule" id="MF_00194"/>
    </source>
</evidence>
<gene>
    <name evidence="6 7" type="primary">rdgC</name>
    <name evidence="7" type="ORF">NNL22_04175</name>
</gene>
<dbReference type="AlphaFoldDB" id="A0A9E8HK32"/>
<dbReference type="RefSeq" id="WP_251811539.1">
    <property type="nucleotide sequence ID" value="NZ_CP101527.1"/>
</dbReference>
<dbReference type="PANTHER" id="PTHR38103:SF1">
    <property type="entry name" value="RECOMBINATION-ASSOCIATED PROTEIN RDGC"/>
    <property type="match status" value="1"/>
</dbReference>
<sequence>MWFKNIIAYRFTKPFTLSEEALEQKLAESPFTPCGPTEVNRQGWVSPLGRHGQQLVHVTNGHWMICLKREDRLVPSTVVKEALAEKVEEIEETQMRKVTKKEKDELKEQITHELLPRAFTRSKLTYAYLSPKDGFLIVNASSAKAADDITSYLRKTIGSLPIRIPVVKQAPAAIMTSWLTKDALMPTGFEAEAECELRDPGEEGGIVRCKGVELDGEEIGTHLSAGKQAVKLAMTWEENISFVMNEDLSIKRLKFGDVMQEQLDDSGADDAASKFDASFAIMSMEFAKLLPAVLDAFGGEDKSAVIEE</sequence>
<evidence type="ECO:0000256" key="1">
    <source>
        <dbReference type="ARBA" id="ARBA00004453"/>
    </source>
</evidence>
<dbReference type="NCBIfam" id="NF001462">
    <property type="entry name" value="PRK00321.1-3"/>
    <property type="match status" value="1"/>
</dbReference>
<comment type="subcellular location">
    <subcellularLocation>
        <location evidence="1 6">Cytoplasm</location>
        <location evidence="1 6">Nucleoid</location>
    </subcellularLocation>
</comment>
<comment type="function">
    <text evidence="6">May be involved in recombination.</text>
</comment>
<evidence type="ECO:0000256" key="3">
    <source>
        <dbReference type="ARBA" id="ARBA00022296"/>
    </source>
</evidence>
<dbReference type="GO" id="GO:0000018">
    <property type="term" value="P:regulation of DNA recombination"/>
    <property type="evidence" value="ECO:0007669"/>
    <property type="project" value="TreeGrafter"/>
</dbReference>